<keyword evidence="8" id="KW-0378">Hydrolase</keyword>
<protein>
    <submittedName>
        <fullName evidence="20">A disintegrin and metalloproteinase with thrombospondin motifs 7</fullName>
    </submittedName>
</protein>
<dbReference type="Proteomes" id="UP000694920">
    <property type="component" value="Unplaced"/>
</dbReference>
<evidence type="ECO:0000256" key="17">
    <source>
        <dbReference type="SAM" id="MobiDB-lite"/>
    </source>
</evidence>
<feature type="binding site" evidence="14 16">
    <location>
        <position position="392"/>
    </location>
    <ligand>
        <name>Zn(2+)</name>
        <dbReference type="ChEBI" id="CHEBI:29105"/>
        <note>catalytic</note>
    </ligand>
</feature>
<dbReference type="GO" id="GO:0031012">
    <property type="term" value="C:extracellular matrix"/>
    <property type="evidence" value="ECO:0007669"/>
    <property type="project" value="TreeGrafter"/>
</dbReference>
<feature type="disulfide bond" evidence="15">
    <location>
        <begin position="520"/>
        <end position="531"/>
    </location>
</feature>
<evidence type="ECO:0000256" key="11">
    <source>
        <dbReference type="ARBA" id="ARBA00023157"/>
    </source>
</evidence>
<dbReference type="Gene3D" id="2.20.100.10">
    <property type="entry name" value="Thrombospondin type-1 (TSP1) repeat"/>
    <property type="match status" value="2"/>
</dbReference>
<dbReference type="FunFam" id="2.20.100.10:FF:000006">
    <property type="entry name" value="A disintegrin and metalloproteinase with thrombospondin motifs 1"/>
    <property type="match status" value="1"/>
</dbReference>
<dbReference type="Pfam" id="PF05986">
    <property type="entry name" value="ADAMTS_spacer1"/>
    <property type="match status" value="1"/>
</dbReference>
<dbReference type="SMART" id="SM00209">
    <property type="entry name" value="TSP1"/>
    <property type="match status" value="3"/>
</dbReference>
<dbReference type="InterPro" id="IPR002870">
    <property type="entry name" value="Peptidase_M12B_N"/>
</dbReference>
<evidence type="ECO:0000256" key="10">
    <source>
        <dbReference type="ARBA" id="ARBA00023049"/>
    </source>
</evidence>
<evidence type="ECO:0000256" key="4">
    <source>
        <dbReference type="ARBA" id="ARBA00022670"/>
    </source>
</evidence>
<dbReference type="SUPFAM" id="SSF82895">
    <property type="entry name" value="TSP-1 type 1 repeat"/>
    <property type="match status" value="3"/>
</dbReference>
<comment type="subcellular location">
    <subcellularLocation>
        <location evidence="1">Secreted</location>
        <location evidence="1">Extracellular space</location>
        <location evidence="1">Extracellular matrix</location>
    </subcellularLocation>
</comment>
<evidence type="ECO:0000256" key="3">
    <source>
        <dbReference type="ARBA" id="ARBA00022530"/>
    </source>
</evidence>
<evidence type="ECO:0000313" key="19">
    <source>
        <dbReference type="Proteomes" id="UP000694920"/>
    </source>
</evidence>
<feature type="disulfide bond" evidence="15">
    <location>
        <begin position="495"/>
        <end position="526"/>
    </location>
</feature>
<dbReference type="Pfam" id="PF00090">
    <property type="entry name" value="TSP_1"/>
    <property type="match status" value="1"/>
</dbReference>
<evidence type="ECO:0000256" key="13">
    <source>
        <dbReference type="PIRSR" id="PIRSR613273-1"/>
    </source>
</evidence>
<proteinExistence type="predicted"/>
<comment type="cofactor">
    <cofactor evidence="14">
        <name>Zn(2+)</name>
        <dbReference type="ChEBI" id="CHEBI:29105"/>
    </cofactor>
    <text evidence="14">Binds 1 zinc ion per subunit.</text>
</comment>
<dbReference type="PROSITE" id="PS50092">
    <property type="entry name" value="TSP1"/>
    <property type="match status" value="3"/>
</dbReference>
<feature type="disulfide bond" evidence="15">
    <location>
        <begin position="558"/>
        <end position="596"/>
    </location>
</feature>
<evidence type="ECO:0000256" key="12">
    <source>
        <dbReference type="ARBA" id="ARBA00023180"/>
    </source>
</evidence>
<comment type="caution">
    <text evidence="16">Lacks conserved residue(s) required for the propagation of feature annotation.</text>
</comment>
<dbReference type="GO" id="GO:0046872">
    <property type="term" value="F:metal ion binding"/>
    <property type="evidence" value="ECO:0007669"/>
    <property type="project" value="UniProtKB-KW"/>
</dbReference>
<feature type="domain" description="Peptidase M12B" evidence="18">
    <location>
        <begin position="241"/>
        <end position="453"/>
    </location>
</feature>
<dbReference type="InterPro" id="IPR045371">
    <property type="entry name" value="ADAMTS_CR_3"/>
</dbReference>
<keyword evidence="6" id="KW-0732">Signal</keyword>
<accession>A0AAJ7W749</accession>
<dbReference type="InterPro" id="IPR010294">
    <property type="entry name" value="ADAMTS_spacer1"/>
</dbReference>
<keyword evidence="9 14" id="KW-0862">Zinc</keyword>
<keyword evidence="2" id="KW-0964">Secreted</keyword>
<gene>
    <name evidence="20" type="primary">LOC107273923</name>
</gene>
<feature type="binding site" evidence="14">
    <location>
        <position position="337"/>
    </location>
    <ligand>
        <name>Ca(2+)</name>
        <dbReference type="ChEBI" id="CHEBI:29108"/>
        <label>1</label>
    </ligand>
</feature>
<evidence type="ECO:0000256" key="1">
    <source>
        <dbReference type="ARBA" id="ARBA00004498"/>
    </source>
</evidence>
<feature type="compositionally biased region" description="Polar residues" evidence="17">
    <location>
        <begin position="1150"/>
        <end position="1161"/>
    </location>
</feature>
<dbReference type="Pfam" id="PF19030">
    <property type="entry name" value="TSP1_ADAMTS"/>
    <property type="match status" value="1"/>
</dbReference>
<name>A0AAJ7W749_CEPCN</name>
<evidence type="ECO:0000256" key="7">
    <source>
        <dbReference type="ARBA" id="ARBA00022737"/>
    </source>
</evidence>
<evidence type="ECO:0000256" key="8">
    <source>
        <dbReference type="ARBA" id="ARBA00022801"/>
    </source>
</evidence>
<feature type="binding site" evidence="14">
    <location>
        <position position="244"/>
    </location>
    <ligand>
        <name>Ca(2+)</name>
        <dbReference type="ChEBI" id="CHEBI:29108"/>
        <label>1</label>
    </ligand>
</feature>
<feature type="binding site" evidence="14">
    <location>
        <position position="244"/>
    </location>
    <ligand>
        <name>Ca(2+)</name>
        <dbReference type="ChEBI" id="CHEBI:29108"/>
        <label>2</label>
    </ligand>
</feature>
<dbReference type="KEGG" id="ccin:107273923"/>
<dbReference type="GO" id="GO:0006508">
    <property type="term" value="P:proteolysis"/>
    <property type="evidence" value="ECO:0007669"/>
    <property type="project" value="UniProtKB-KW"/>
</dbReference>
<keyword evidence="11 15" id="KW-1015">Disulfide bond</keyword>
<sequence>MQFSAFADHLNQRRYSRNIHDPELLIPRRVFEDGSFHTFSLPKFYDRRDTETRQRRSANENEPSEKLHLVLPFNGADHHVELQPHREFISPDMVVEIRGAGISTNLNDALRFKRIPDEQCHYRGFVKGHRNSRAALSLCDGVAGYVQTNQGRYFIEPLEETEPATDGQHVHMVYRRAAPHEKQSDIKKMSKRHCGTDDQWESAWAEQLAKRQLRLAKNNSVTSKREDPKLPVASSTHSIHRFIEIGIIADRKFLDYHNGSNYEQYLLTIMNMASDYYHDSSTGNQIDVIVVRMIYLEKQKDEIDLHISPNAEKTLDSFAKWAEKMNPKDHEHPNHYDIAVLVTRHDICAETTSCDLLGLAFVAAACDPPKAACINEDSGLLLGIVITHEVGHVMGCSHDEEDISGCKEMDKDESYFVMSPIVFIYTIRWSPCSKKFITTLLDSGLGECLNNDPKNPPERYKLPNMLPGAMYDAEFQCNLDYPGSSFCDAGSVDRCEALWCKTSETKCSSKGAPAAEGTKCGENKWCIRKKCVEMGSRPKAVHGGWGDWGKMGECSRTCGGGIKSAERECDKPPPANGGRYCIGYRKKVTTCNTTPCDPSKPPFRATQCAGYDTKKVLTDGLHQWKPYMPEDENPCVLYCMNEKNTFVKLSPTAEDGTPCKGGTYHMCVSGVCRKVGCDWVLDSDTIEDQCGVCKGDGSQCTPVEGEFTKTGTRGYVKIVTIPKGSRSIHIAEKKGNENTLALKYEKDDKYCLNGKNIEQRDGEYECAGALAVYTHPEPQKEEILIKDPITEDVQVQYTFYDPNSNPGITYKYYVKSANSSYTPKYLWDYVEWSDCDAKCGGGTKLSEPTCIEQQAGKVSSSYCQSITRPEAKSEICNQKPCGPKWRVSQWSKCSACGGKTGTKHRKVQCVKPAAHPGGDDVQANLDACKGRVPKQSEECVGQRPCKRICAKKTRNSENFINVSVKPEARMLSLDEQRRMIDNFVDLGLARYLEKTDNSKSEKRNVAEDFRHLIHEWIVSGEENKRKRTCDREAGTDVENTREKRYTTPKPGSIIKDHAPTNQITLLQAPLRADYLKSNLSDLAFQESGDSVPMGLDTRQEKVYKGAQAVKILKDLTHTDSVSTSANDNNTERDYGTSHASPNKIDDDATLTPTPTSKSESD</sequence>
<dbReference type="CDD" id="cd04273">
    <property type="entry name" value="ZnMc_ADAMTS_like"/>
    <property type="match status" value="1"/>
</dbReference>
<feature type="binding site" evidence="14 16">
    <location>
        <position position="388"/>
    </location>
    <ligand>
        <name>Zn(2+)</name>
        <dbReference type="ChEBI" id="CHEBI:29105"/>
        <note>catalytic</note>
    </ligand>
</feature>
<keyword evidence="4" id="KW-0645">Protease</keyword>
<evidence type="ECO:0000256" key="9">
    <source>
        <dbReference type="ARBA" id="ARBA00022833"/>
    </source>
</evidence>
<keyword evidence="12" id="KW-0325">Glycoprotein</keyword>
<dbReference type="InterPro" id="IPR013273">
    <property type="entry name" value="ADAMTS/ADAMTS-like"/>
</dbReference>
<dbReference type="AlphaFoldDB" id="A0AAJ7W749"/>
<keyword evidence="3" id="KW-0272">Extracellular matrix</keyword>
<reference evidence="20" key="1">
    <citation type="submission" date="2025-08" db="UniProtKB">
        <authorList>
            <consortium name="RefSeq"/>
        </authorList>
    </citation>
    <scope>IDENTIFICATION</scope>
</reference>
<keyword evidence="5 14" id="KW-0479">Metal-binding</keyword>
<dbReference type="RefSeq" id="XP_024946987.1">
    <property type="nucleotide sequence ID" value="XM_025091219.1"/>
</dbReference>
<keyword evidence="14" id="KW-0106">Calcium</keyword>
<evidence type="ECO:0000256" key="15">
    <source>
        <dbReference type="PIRSR" id="PIRSR613273-3"/>
    </source>
</evidence>
<evidence type="ECO:0000256" key="16">
    <source>
        <dbReference type="PROSITE-ProRule" id="PRU00276"/>
    </source>
</evidence>
<dbReference type="FunFam" id="2.60.120.830:FF:000001">
    <property type="entry name" value="A disintegrin and metalloproteinase with thrombospondin motifs 1"/>
    <property type="match status" value="1"/>
</dbReference>
<organism evidence="19 20">
    <name type="scientific">Cephus cinctus</name>
    <name type="common">Wheat stem sawfly</name>
    <dbReference type="NCBI Taxonomy" id="211228"/>
    <lineage>
        <taxon>Eukaryota</taxon>
        <taxon>Metazoa</taxon>
        <taxon>Ecdysozoa</taxon>
        <taxon>Arthropoda</taxon>
        <taxon>Hexapoda</taxon>
        <taxon>Insecta</taxon>
        <taxon>Pterygota</taxon>
        <taxon>Neoptera</taxon>
        <taxon>Endopterygota</taxon>
        <taxon>Hymenoptera</taxon>
        <taxon>Cephoidea</taxon>
        <taxon>Cephidae</taxon>
        <taxon>Cephus</taxon>
    </lineage>
</organism>
<dbReference type="SUPFAM" id="SSF55486">
    <property type="entry name" value="Metalloproteases ('zincins'), catalytic domain"/>
    <property type="match status" value="1"/>
</dbReference>
<feature type="binding site" evidence="14">
    <location>
        <position position="448"/>
    </location>
    <ligand>
        <name>Ca(2+)</name>
        <dbReference type="ChEBI" id="CHEBI:29108"/>
        <label>1</label>
    </ligand>
</feature>
<dbReference type="Pfam" id="PF17771">
    <property type="entry name" value="ADAMTS_CR_2"/>
    <property type="match status" value="1"/>
</dbReference>
<dbReference type="PANTHER" id="PTHR13723">
    <property type="entry name" value="ADAMTS A DISINTEGRIN AND METALLOPROTEASE WITH THROMBOSPONDIN MOTIFS PROTEASE"/>
    <property type="match status" value="1"/>
</dbReference>
<keyword evidence="10 20" id="KW-0482">Metalloprotease</keyword>
<dbReference type="InterPro" id="IPR024079">
    <property type="entry name" value="MetalloPept_cat_dom_sf"/>
</dbReference>
<evidence type="ECO:0000259" key="18">
    <source>
        <dbReference type="PROSITE" id="PS50215"/>
    </source>
</evidence>
<dbReference type="Pfam" id="PF19236">
    <property type="entry name" value="ADAMTS_CR_3"/>
    <property type="match status" value="1"/>
</dbReference>
<dbReference type="PANTHER" id="PTHR13723:SF200">
    <property type="entry name" value="ADAM METALLOPEPTIDASE WITH THROMBOSPONDIN TYPE 1 MOTIF B, ISOFORM B"/>
    <property type="match status" value="1"/>
</dbReference>
<feature type="binding site" evidence="14 16">
    <location>
        <position position="398"/>
    </location>
    <ligand>
        <name>Zn(2+)</name>
        <dbReference type="ChEBI" id="CHEBI:29105"/>
        <note>catalytic</note>
    </ligand>
</feature>
<feature type="disulfide bond" evidence="15">
    <location>
        <begin position="348"/>
        <end position="354"/>
    </location>
</feature>
<evidence type="ECO:0000256" key="5">
    <source>
        <dbReference type="ARBA" id="ARBA00022723"/>
    </source>
</evidence>
<evidence type="ECO:0000256" key="2">
    <source>
        <dbReference type="ARBA" id="ARBA00022525"/>
    </source>
</evidence>
<keyword evidence="7" id="KW-0677">Repeat</keyword>
<dbReference type="InterPro" id="IPR001590">
    <property type="entry name" value="Peptidase_M12B"/>
</dbReference>
<feature type="binding site" description="in inhibited form" evidence="14">
    <location>
        <position position="194"/>
    </location>
    <ligand>
        <name>Zn(2+)</name>
        <dbReference type="ChEBI" id="CHEBI:29105"/>
        <note>catalytic</note>
    </ligand>
</feature>
<dbReference type="Pfam" id="PF01421">
    <property type="entry name" value="Reprolysin"/>
    <property type="match status" value="1"/>
</dbReference>
<dbReference type="Gene3D" id="2.60.120.830">
    <property type="match status" value="1"/>
</dbReference>
<dbReference type="GO" id="GO:0030198">
    <property type="term" value="P:extracellular matrix organization"/>
    <property type="evidence" value="ECO:0007669"/>
    <property type="project" value="InterPro"/>
</dbReference>
<feature type="disulfide bond" evidence="15">
    <location>
        <begin position="487"/>
        <end position="507"/>
    </location>
</feature>
<dbReference type="InterPro" id="IPR036383">
    <property type="entry name" value="TSP1_rpt_sf"/>
</dbReference>
<feature type="disulfide bond" evidence="15">
    <location>
        <begin position="406"/>
        <end position="432"/>
    </location>
</feature>
<evidence type="ECO:0000256" key="14">
    <source>
        <dbReference type="PIRSR" id="PIRSR613273-2"/>
    </source>
</evidence>
<feature type="disulfide bond" evidence="15">
    <location>
        <begin position="477"/>
        <end position="500"/>
    </location>
</feature>
<dbReference type="PRINTS" id="PR01857">
    <property type="entry name" value="ADAMTSFAMILY"/>
</dbReference>
<dbReference type="GO" id="GO:0004222">
    <property type="term" value="F:metalloendopeptidase activity"/>
    <property type="evidence" value="ECO:0007669"/>
    <property type="project" value="InterPro"/>
</dbReference>
<dbReference type="InterPro" id="IPR041645">
    <property type="entry name" value="ADAMTS_CR_2"/>
</dbReference>
<feature type="disulfide bond" evidence="15">
    <location>
        <begin position="366"/>
        <end position="448"/>
    </location>
</feature>
<evidence type="ECO:0000256" key="6">
    <source>
        <dbReference type="ARBA" id="ARBA00022729"/>
    </source>
</evidence>
<dbReference type="InterPro" id="IPR050439">
    <property type="entry name" value="ADAMTS_ADAMTS-like"/>
</dbReference>
<evidence type="ECO:0000313" key="20">
    <source>
        <dbReference type="RefSeq" id="XP_024946987.1"/>
    </source>
</evidence>
<feature type="disulfide bond" evidence="15">
    <location>
        <begin position="569"/>
        <end position="581"/>
    </location>
</feature>
<dbReference type="Pfam" id="PF01562">
    <property type="entry name" value="Pep_M12B_propep"/>
    <property type="match status" value="1"/>
</dbReference>
<keyword evidence="19" id="KW-1185">Reference proteome</keyword>
<feature type="active site" evidence="13 16">
    <location>
        <position position="389"/>
    </location>
</feature>
<feature type="region of interest" description="Disordered" evidence="17">
    <location>
        <begin position="1120"/>
        <end position="1161"/>
    </location>
</feature>
<feature type="disulfide bond" evidence="15">
    <location>
        <begin position="554"/>
        <end position="591"/>
    </location>
</feature>
<dbReference type="Gene3D" id="3.40.1620.60">
    <property type="match status" value="1"/>
</dbReference>
<dbReference type="GeneID" id="107273923"/>
<dbReference type="InterPro" id="IPR000884">
    <property type="entry name" value="TSP1_rpt"/>
</dbReference>
<dbReference type="Gene3D" id="3.40.390.10">
    <property type="entry name" value="Collagenase (Catalytic Domain)"/>
    <property type="match status" value="1"/>
</dbReference>
<dbReference type="PROSITE" id="PS50215">
    <property type="entry name" value="ADAM_MEPRO"/>
    <property type="match status" value="1"/>
</dbReference>